<dbReference type="Proteomes" id="UP000471435">
    <property type="component" value="Unassembled WGS sequence"/>
</dbReference>
<sequence>MLNPEAMPLIRIFCRWPEPGKAKTRLIPGFGAAGAAAIYTKLLAHTVEVARASGVPFELRVTGAPIDQFKRGLGEDLRVVDQGGGDLTDKLARVPAPAILIGSDCPGLTPAVLQAARDTLQSEDMVIGPASDGGYYLLGYNEPAEFAFTDMAWSTQSVFADTVSRFVKQGIRPAVLPELSDIDTAADLENWPDFLP</sequence>
<dbReference type="NCBIfam" id="TIGR04282">
    <property type="entry name" value="glyco_like_cofC"/>
    <property type="match status" value="1"/>
</dbReference>
<evidence type="ECO:0000313" key="1">
    <source>
        <dbReference type="EMBL" id="MXP48149.1"/>
    </source>
</evidence>
<proteinExistence type="predicted"/>
<evidence type="ECO:0000313" key="2">
    <source>
        <dbReference type="Proteomes" id="UP000471435"/>
    </source>
</evidence>
<dbReference type="InterPro" id="IPR029044">
    <property type="entry name" value="Nucleotide-diphossugar_trans"/>
</dbReference>
<comment type="caution">
    <text evidence="1">The sequence shown here is derived from an EMBL/GenBank/DDBJ whole genome shotgun (WGS) entry which is preliminary data.</text>
</comment>
<protein>
    <submittedName>
        <fullName evidence="1">DUF2064 domain-containing protein</fullName>
    </submittedName>
</protein>
<dbReference type="Gene3D" id="3.90.550.10">
    <property type="entry name" value="Spore Coat Polysaccharide Biosynthesis Protein SpsA, Chain A"/>
    <property type="match status" value="1"/>
</dbReference>
<dbReference type="InterPro" id="IPR018641">
    <property type="entry name" value="Trfase_1_rSAM/seldom-assoc"/>
</dbReference>
<dbReference type="AlphaFoldDB" id="A0A6I4V1I3"/>
<keyword evidence="2" id="KW-1185">Reference proteome</keyword>
<gene>
    <name evidence="1" type="ORF">GRI43_12200</name>
</gene>
<dbReference type="Pfam" id="PF09837">
    <property type="entry name" value="DUF2064"/>
    <property type="match status" value="1"/>
</dbReference>
<name>A0A6I4V1I3_9SPHN</name>
<dbReference type="SUPFAM" id="SSF53448">
    <property type="entry name" value="Nucleotide-diphospho-sugar transferases"/>
    <property type="match status" value="1"/>
</dbReference>
<dbReference type="OrthoDB" id="9798250at2"/>
<dbReference type="PANTHER" id="PTHR36529">
    <property type="entry name" value="SLL1095 PROTEIN"/>
    <property type="match status" value="1"/>
</dbReference>
<dbReference type="EMBL" id="WTYP01000002">
    <property type="protein sequence ID" value="MXP48149.1"/>
    <property type="molecule type" value="Genomic_DNA"/>
</dbReference>
<accession>A0A6I4V1I3</accession>
<dbReference type="PANTHER" id="PTHR36529:SF1">
    <property type="entry name" value="GLYCOSYLTRANSFERASE"/>
    <property type="match status" value="1"/>
</dbReference>
<organism evidence="1 2">
    <name type="scientific">Pontixanthobacter luteolus</name>
    <dbReference type="NCBI Taxonomy" id="295089"/>
    <lineage>
        <taxon>Bacteria</taxon>
        <taxon>Pseudomonadati</taxon>
        <taxon>Pseudomonadota</taxon>
        <taxon>Alphaproteobacteria</taxon>
        <taxon>Sphingomonadales</taxon>
        <taxon>Erythrobacteraceae</taxon>
        <taxon>Pontixanthobacter</taxon>
    </lineage>
</organism>
<dbReference type="RefSeq" id="WP_160731358.1">
    <property type="nucleotide sequence ID" value="NZ_CANLWR010000002.1"/>
</dbReference>
<reference evidence="1 2" key="1">
    <citation type="submission" date="2019-12" db="EMBL/GenBank/DDBJ databases">
        <title>Genomic-based taxomic classification of the family Erythrobacteraceae.</title>
        <authorList>
            <person name="Xu L."/>
        </authorList>
    </citation>
    <scope>NUCLEOTIDE SEQUENCE [LARGE SCALE GENOMIC DNA]</scope>
    <source>
        <strain evidence="1 2">SW-109</strain>
    </source>
</reference>